<gene>
    <name evidence="1" type="ordered locus">Ctha_1721</name>
</gene>
<dbReference type="EMBL" id="CP001100">
    <property type="protein sequence ID" value="ACF14178.1"/>
    <property type="molecule type" value="Genomic_DNA"/>
</dbReference>
<dbReference type="STRING" id="517418.Ctha_1721"/>
<evidence type="ECO:0000313" key="1">
    <source>
        <dbReference type="EMBL" id="ACF14178.1"/>
    </source>
</evidence>
<dbReference type="Proteomes" id="UP000001208">
    <property type="component" value="Chromosome"/>
</dbReference>
<keyword evidence="2" id="KW-1185">Reference proteome</keyword>
<reference evidence="1 2" key="1">
    <citation type="submission" date="2008-06" db="EMBL/GenBank/DDBJ databases">
        <title>Complete sequence of Chloroherpeton thalassium ATCC 35110.</title>
        <authorList>
            <consortium name="US DOE Joint Genome Institute"/>
            <person name="Lucas S."/>
            <person name="Copeland A."/>
            <person name="Lapidus A."/>
            <person name="Glavina del Rio T."/>
            <person name="Dalin E."/>
            <person name="Tice H."/>
            <person name="Bruce D."/>
            <person name="Goodwin L."/>
            <person name="Pitluck S."/>
            <person name="Schmutz J."/>
            <person name="Larimer F."/>
            <person name="Land M."/>
            <person name="Hauser L."/>
            <person name="Kyrpides N."/>
            <person name="Mikhailova N."/>
            <person name="Liu Z."/>
            <person name="Li T."/>
            <person name="Zhao F."/>
            <person name="Overmann J."/>
            <person name="Bryant D.A."/>
            <person name="Richardson P."/>
        </authorList>
    </citation>
    <scope>NUCLEOTIDE SEQUENCE [LARGE SCALE GENOMIC DNA]</scope>
    <source>
        <strain evidence="2">ATCC 35110 / GB-78</strain>
    </source>
</reference>
<sequence length="79" mass="8788">MTCFVSCHAEQSEVSIRLVDSSPGRLRMACFVSCHAELSRSTQQGTGYIAKIIYNLVRVLTHNNSDKRNALKQFADLIG</sequence>
<protein>
    <submittedName>
        <fullName evidence="1">Uncharacterized protein</fullName>
    </submittedName>
</protein>
<dbReference type="HOGENOM" id="CLU_2599678_0_0_10"/>
<dbReference type="KEGG" id="cts:Ctha_1721"/>
<dbReference type="AlphaFoldDB" id="B3QT79"/>
<organism evidence="1 2">
    <name type="scientific">Chloroherpeton thalassium (strain ATCC 35110 / GB-78)</name>
    <dbReference type="NCBI Taxonomy" id="517418"/>
    <lineage>
        <taxon>Bacteria</taxon>
        <taxon>Pseudomonadati</taxon>
        <taxon>Chlorobiota</taxon>
        <taxon>Chlorobiia</taxon>
        <taxon>Chlorobiales</taxon>
        <taxon>Chloroherpetonaceae</taxon>
        <taxon>Chloroherpeton</taxon>
    </lineage>
</organism>
<accession>B3QT79</accession>
<name>B3QT79_CHLT3</name>
<proteinExistence type="predicted"/>
<evidence type="ECO:0000313" key="2">
    <source>
        <dbReference type="Proteomes" id="UP000001208"/>
    </source>
</evidence>